<dbReference type="GO" id="GO:0020037">
    <property type="term" value="F:heme binding"/>
    <property type="evidence" value="ECO:0007669"/>
    <property type="project" value="InterPro"/>
</dbReference>
<evidence type="ECO:0000256" key="15">
    <source>
        <dbReference type="RuleBase" id="RU000461"/>
    </source>
</evidence>
<dbReference type="EMBL" id="OU896710">
    <property type="protein sequence ID" value="CAH1163422.1"/>
    <property type="molecule type" value="Genomic_DNA"/>
</dbReference>
<evidence type="ECO:0000256" key="12">
    <source>
        <dbReference type="ARBA" id="ARBA00023033"/>
    </source>
</evidence>
<evidence type="ECO:0000256" key="8">
    <source>
        <dbReference type="ARBA" id="ARBA00022824"/>
    </source>
</evidence>
<protein>
    <recommendedName>
        <fullName evidence="18">Cytochrome P450</fullName>
    </recommendedName>
</protein>
<comment type="cofactor">
    <cofactor evidence="1 14">
        <name>heme</name>
        <dbReference type="ChEBI" id="CHEBI:30413"/>
    </cofactor>
</comment>
<comment type="similarity">
    <text evidence="5 15">Belongs to the cytochrome P450 family.</text>
</comment>
<dbReference type="InterPro" id="IPR017972">
    <property type="entry name" value="Cyt_P450_CS"/>
</dbReference>
<organism evidence="16 17">
    <name type="scientific">Phaedon cochleariae</name>
    <name type="common">Mustard beetle</name>
    <dbReference type="NCBI Taxonomy" id="80249"/>
    <lineage>
        <taxon>Eukaryota</taxon>
        <taxon>Metazoa</taxon>
        <taxon>Ecdysozoa</taxon>
        <taxon>Arthropoda</taxon>
        <taxon>Hexapoda</taxon>
        <taxon>Insecta</taxon>
        <taxon>Pterygota</taxon>
        <taxon>Neoptera</taxon>
        <taxon>Endopterygota</taxon>
        <taxon>Coleoptera</taxon>
        <taxon>Polyphaga</taxon>
        <taxon>Cucujiformia</taxon>
        <taxon>Chrysomeloidea</taxon>
        <taxon>Chrysomelidae</taxon>
        <taxon>Chrysomelinae</taxon>
        <taxon>Chrysomelini</taxon>
        <taxon>Phaedon</taxon>
    </lineage>
</organism>
<dbReference type="OrthoDB" id="1470350at2759"/>
<evidence type="ECO:0000256" key="6">
    <source>
        <dbReference type="ARBA" id="ARBA00022617"/>
    </source>
</evidence>
<reference evidence="16" key="1">
    <citation type="submission" date="2022-01" db="EMBL/GenBank/DDBJ databases">
        <authorList>
            <person name="King R."/>
        </authorList>
    </citation>
    <scope>NUCLEOTIDE SEQUENCE</scope>
</reference>
<keyword evidence="6 14" id="KW-0349">Heme</keyword>
<evidence type="ECO:0000256" key="10">
    <source>
        <dbReference type="ARBA" id="ARBA00023002"/>
    </source>
</evidence>
<evidence type="ECO:0000256" key="14">
    <source>
        <dbReference type="PIRSR" id="PIRSR602401-1"/>
    </source>
</evidence>
<keyword evidence="9" id="KW-0492">Microsome</keyword>
<comment type="function">
    <text evidence="2">May be involved in the metabolism of insect hormones and in the breakdown of synthetic insecticides.</text>
</comment>
<dbReference type="GO" id="GO:0004497">
    <property type="term" value="F:monooxygenase activity"/>
    <property type="evidence" value="ECO:0007669"/>
    <property type="project" value="UniProtKB-KW"/>
</dbReference>
<evidence type="ECO:0000256" key="2">
    <source>
        <dbReference type="ARBA" id="ARBA00003690"/>
    </source>
</evidence>
<dbReference type="Pfam" id="PF00067">
    <property type="entry name" value="p450"/>
    <property type="match status" value="1"/>
</dbReference>
<keyword evidence="12 15" id="KW-0503">Monooxygenase</keyword>
<accession>A0A9P0DT25</accession>
<evidence type="ECO:0000256" key="7">
    <source>
        <dbReference type="ARBA" id="ARBA00022723"/>
    </source>
</evidence>
<dbReference type="GO" id="GO:0016705">
    <property type="term" value="F:oxidoreductase activity, acting on paired donors, with incorporation or reduction of molecular oxygen"/>
    <property type="evidence" value="ECO:0007669"/>
    <property type="project" value="InterPro"/>
</dbReference>
<dbReference type="InterPro" id="IPR002401">
    <property type="entry name" value="Cyt_P450_E_grp-I"/>
</dbReference>
<keyword evidence="8" id="KW-0256">Endoplasmic reticulum</keyword>
<gene>
    <name evidence="16" type="ORF">PHAECO_LOCUS8268</name>
</gene>
<dbReference type="GO" id="GO:0005789">
    <property type="term" value="C:endoplasmic reticulum membrane"/>
    <property type="evidence" value="ECO:0007669"/>
    <property type="project" value="UniProtKB-SubCell"/>
</dbReference>
<evidence type="ECO:0000256" key="13">
    <source>
        <dbReference type="ARBA" id="ARBA00023136"/>
    </source>
</evidence>
<evidence type="ECO:0000313" key="16">
    <source>
        <dbReference type="EMBL" id="CAH1163422.1"/>
    </source>
</evidence>
<evidence type="ECO:0000256" key="1">
    <source>
        <dbReference type="ARBA" id="ARBA00001971"/>
    </source>
</evidence>
<sequence length="500" mass="57886">MTPLLVFFATIIVLLYAQYYLSRRHLYAAAAKIKGPRGLPLIGNAHLFVGKTADFFQKLNSIFSHVDKEPYKLWLGPYLLISLKNPVHLEKIMSSSKFAQKHELYVFLESFVGEGLISSSGAKTKYKIHRRLIQPLFDLKFVASTIHIIQNQTNICMKILEDYVDKKSFNIHNVIINCSIDIMGEITLGQNINSQKYGPTKFCQALIDMYDLAYARMTKVWLQPDFIYNRLSLKTKSDAVHADLKDFIQEALIDSWKRRKITKTEVTEQFVPTIDRLLEVVENNQDIMNNEDLVHHLITLFAASDDTFAIIASFTAVCFGMYHEYQKKAAEEIRTIIGKEPKPITMEDIYKLKYLDMCIKDIMRLFTIAPYILRRNSEDFQLDKWTLPRGAAIVIPIHHLHRDPTHWENPDHFHPNHFLPEAVQKRHIYAYLPFSSGPRGCIGKMMANVLLKVFLVQLLQKFEIQAEGKVPDITLCCDISVRPREGYICTLKKRNWNTIE</sequence>
<evidence type="ECO:0000256" key="4">
    <source>
        <dbReference type="ARBA" id="ARBA00004406"/>
    </source>
</evidence>
<evidence type="ECO:0000256" key="3">
    <source>
        <dbReference type="ARBA" id="ARBA00004174"/>
    </source>
</evidence>
<dbReference type="PRINTS" id="PR00463">
    <property type="entry name" value="EP450I"/>
</dbReference>
<comment type="subcellular location">
    <subcellularLocation>
        <location evidence="4">Endoplasmic reticulum membrane</location>
        <topology evidence="4">Peripheral membrane protein</topology>
    </subcellularLocation>
    <subcellularLocation>
        <location evidence="3">Microsome membrane</location>
        <topology evidence="3">Peripheral membrane protein</topology>
    </subcellularLocation>
</comment>
<evidence type="ECO:0000256" key="11">
    <source>
        <dbReference type="ARBA" id="ARBA00023004"/>
    </source>
</evidence>
<keyword evidence="11 14" id="KW-0408">Iron</keyword>
<dbReference type="PROSITE" id="PS00086">
    <property type="entry name" value="CYTOCHROME_P450"/>
    <property type="match status" value="1"/>
</dbReference>
<dbReference type="PRINTS" id="PR00385">
    <property type="entry name" value="P450"/>
</dbReference>
<evidence type="ECO:0008006" key="18">
    <source>
        <dbReference type="Google" id="ProtNLM"/>
    </source>
</evidence>
<dbReference type="InterPro" id="IPR036396">
    <property type="entry name" value="Cyt_P450_sf"/>
</dbReference>
<evidence type="ECO:0000256" key="9">
    <source>
        <dbReference type="ARBA" id="ARBA00022848"/>
    </source>
</evidence>
<reference evidence="16" key="2">
    <citation type="submission" date="2022-10" db="EMBL/GenBank/DDBJ databases">
        <authorList>
            <consortium name="ENA_rothamsted_submissions"/>
            <consortium name="culmorum"/>
            <person name="King R."/>
        </authorList>
    </citation>
    <scope>NUCLEOTIDE SEQUENCE</scope>
</reference>
<dbReference type="GO" id="GO:0005506">
    <property type="term" value="F:iron ion binding"/>
    <property type="evidence" value="ECO:0007669"/>
    <property type="project" value="InterPro"/>
</dbReference>
<dbReference type="PANTHER" id="PTHR24291">
    <property type="entry name" value="CYTOCHROME P450 FAMILY 4"/>
    <property type="match status" value="1"/>
</dbReference>
<dbReference type="PANTHER" id="PTHR24291:SF189">
    <property type="entry name" value="CYTOCHROME P450 4C3-RELATED"/>
    <property type="match status" value="1"/>
</dbReference>
<keyword evidence="7 14" id="KW-0479">Metal-binding</keyword>
<dbReference type="AlphaFoldDB" id="A0A9P0DT25"/>
<evidence type="ECO:0000256" key="5">
    <source>
        <dbReference type="ARBA" id="ARBA00010617"/>
    </source>
</evidence>
<keyword evidence="13" id="KW-0472">Membrane</keyword>
<dbReference type="InterPro" id="IPR050196">
    <property type="entry name" value="Cytochrome_P450_Monoox"/>
</dbReference>
<feature type="binding site" description="axial binding residue" evidence="14">
    <location>
        <position position="441"/>
    </location>
    <ligand>
        <name>heme</name>
        <dbReference type="ChEBI" id="CHEBI:30413"/>
    </ligand>
    <ligandPart>
        <name>Fe</name>
        <dbReference type="ChEBI" id="CHEBI:18248"/>
    </ligandPart>
</feature>
<name>A0A9P0DT25_PHACE</name>
<dbReference type="InterPro" id="IPR001128">
    <property type="entry name" value="Cyt_P450"/>
</dbReference>
<dbReference type="Proteomes" id="UP001153737">
    <property type="component" value="Chromosome 4"/>
</dbReference>
<dbReference type="SUPFAM" id="SSF48264">
    <property type="entry name" value="Cytochrome P450"/>
    <property type="match status" value="1"/>
</dbReference>
<evidence type="ECO:0000313" key="17">
    <source>
        <dbReference type="Proteomes" id="UP001153737"/>
    </source>
</evidence>
<proteinExistence type="inferred from homology"/>
<keyword evidence="17" id="KW-1185">Reference proteome</keyword>
<keyword evidence="10 15" id="KW-0560">Oxidoreductase</keyword>
<dbReference type="Gene3D" id="1.10.630.10">
    <property type="entry name" value="Cytochrome P450"/>
    <property type="match status" value="1"/>
</dbReference>